<organism evidence="3 4">
    <name type="scientific">Rhodococcus daqingensis</name>
    <dbReference type="NCBI Taxonomy" id="2479363"/>
    <lineage>
        <taxon>Bacteria</taxon>
        <taxon>Bacillati</taxon>
        <taxon>Actinomycetota</taxon>
        <taxon>Actinomycetes</taxon>
        <taxon>Mycobacteriales</taxon>
        <taxon>Nocardiaceae</taxon>
        <taxon>Rhodococcus</taxon>
    </lineage>
</organism>
<dbReference type="InterPro" id="IPR036165">
    <property type="entry name" value="YefM-like_sf"/>
</dbReference>
<dbReference type="Pfam" id="PF02604">
    <property type="entry name" value="PhdYeFM_antitox"/>
    <property type="match status" value="1"/>
</dbReference>
<dbReference type="Proteomes" id="UP001596484">
    <property type="component" value="Unassembled WGS sequence"/>
</dbReference>
<dbReference type="RefSeq" id="WP_378409051.1">
    <property type="nucleotide sequence ID" value="NZ_JBHTCS010000028.1"/>
</dbReference>
<evidence type="ECO:0000313" key="3">
    <source>
        <dbReference type="EMBL" id="MFC7450652.1"/>
    </source>
</evidence>
<name>A0ABW2S423_9NOCA</name>
<comment type="similarity">
    <text evidence="1 2">Belongs to the phD/YefM antitoxin family.</text>
</comment>
<dbReference type="SUPFAM" id="SSF143120">
    <property type="entry name" value="YefM-like"/>
    <property type="match status" value="1"/>
</dbReference>
<sequence>MKVKTARKRLKKLIRKVNDDSAAIEIVGKHGQKAVLISVSQYKALSETSYLLRSPDLLESLRRAGAREQLLDGIFDTAHERTDQIA</sequence>
<dbReference type="Gene3D" id="3.40.1620.10">
    <property type="entry name" value="YefM-like domain"/>
    <property type="match status" value="1"/>
</dbReference>
<comment type="function">
    <text evidence="2">Antitoxin component of a type II toxin-antitoxin (TA) system.</text>
</comment>
<accession>A0ABW2S423</accession>
<evidence type="ECO:0000256" key="2">
    <source>
        <dbReference type="RuleBase" id="RU362080"/>
    </source>
</evidence>
<protein>
    <recommendedName>
        <fullName evidence="2">Antitoxin</fullName>
    </recommendedName>
</protein>
<evidence type="ECO:0000313" key="4">
    <source>
        <dbReference type="Proteomes" id="UP001596484"/>
    </source>
</evidence>
<dbReference type="NCBIfam" id="TIGR01552">
    <property type="entry name" value="phd_fam"/>
    <property type="match status" value="1"/>
</dbReference>
<evidence type="ECO:0000256" key="1">
    <source>
        <dbReference type="ARBA" id="ARBA00009981"/>
    </source>
</evidence>
<proteinExistence type="inferred from homology"/>
<keyword evidence="4" id="KW-1185">Reference proteome</keyword>
<gene>
    <name evidence="3" type="ORF">ACFQS9_22385</name>
</gene>
<dbReference type="EMBL" id="JBHTCS010000028">
    <property type="protein sequence ID" value="MFC7450652.1"/>
    <property type="molecule type" value="Genomic_DNA"/>
</dbReference>
<reference evidence="4" key="1">
    <citation type="journal article" date="2019" name="Int. J. Syst. Evol. Microbiol.">
        <title>The Global Catalogue of Microorganisms (GCM) 10K type strain sequencing project: providing services to taxonomists for standard genome sequencing and annotation.</title>
        <authorList>
            <consortium name="The Broad Institute Genomics Platform"/>
            <consortium name="The Broad Institute Genome Sequencing Center for Infectious Disease"/>
            <person name="Wu L."/>
            <person name="Ma J."/>
        </authorList>
    </citation>
    <scope>NUCLEOTIDE SEQUENCE [LARGE SCALE GENOMIC DNA]</scope>
    <source>
        <strain evidence="4">ICMP 19430</strain>
    </source>
</reference>
<comment type="caution">
    <text evidence="3">The sequence shown here is derived from an EMBL/GenBank/DDBJ whole genome shotgun (WGS) entry which is preliminary data.</text>
</comment>
<dbReference type="InterPro" id="IPR006442">
    <property type="entry name" value="Antitoxin_Phd/YefM"/>
</dbReference>